<evidence type="ECO:0000256" key="6">
    <source>
        <dbReference type="ARBA" id="ARBA00022989"/>
    </source>
</evidence>
<feature type="transmembrane region" description="Helical" evidence="8">
    <location>
        <begin position="220"/>
        <end position="240"/>
    </location>
</feature>
<evidence type="ECO:0000256" key="1">
    <source>
        <dbReference type="ARBA" id="ARBA00004651"/>
    </source>
</evidence>
<dbReference type="InterPro" id="IPR040845">
    <property type="entry name" value="Arnt_C"/>
</dbReference>
<dbReference type="Proteomes" id="UP001295463">
    <property type="component" value="Chromosome"/>
</dbReference>
<feature type="transmembrane region" description="Helical" evidence="8">
    <location>
        <begin position="413"/>
        <end position="431"/>
    </location>
</feature>
<feature type="transmembrane region" description="Helical" evidence="8">
    <location>
        <begin position="148"/>
        <end position="166"/>
    </location>
</feature>
<evidence type="ECO:0000256" key="3">
    <source>
        <dbReference type="ARBA" id="ARBA00022676"/>
    </source>
</evidence>
<sequence length="575" mass="64262">MAPLSSAHSLQSTAPWLRDLLILAVLFGFLFCFSLGAAPLIDPDEGRYAEIPREMLERGDLITPMLNYVKYFEKPPLLYWLNAGSLKLFGQNEFAARLPSALSGLLTVLLTYWAGCRLLGRQTGLLAAFILGSTAGFLFQSRIILTDMLLTLCLSSALFCFALGVYGREQRRKLFFRLFFVCCGLAVLAKGLIGIVLPAGIIFWYLLLGRRWHLLAEIPWFSGLLLFLLVTAPWFVLVSLQNPEFPHFFFIREHFQRFTSTIHRRSQPVWFFLPMLLLTMLPWSFLLPGSLAKAWRDRHATRDSTLFLLLWPLVIILFFSLSSSKLIPYILPVFPPLALLVSHRISAAWNSRRPDHTPAVLFLGSLLLCVGGALAIMPLLEWLPPFLHSTGQLGRELATMLSGPAPVITLSKTIVPGGLLAGTGLLLLIAVRTRSTVVVVALLCCFGILLELLLPWAFARYGAERLSARPLAAAALRHAGPETVLAQIGPRQGMNFYTGRRLVTVGDYDELTFGSQQGDHRDWFMDQDQFQRLWQSNRHALIVVPRHQQSAYRLANGADAPILADNGSLLLLSNR</sequence>
<organism evidence="11 12">
    <name type="scientific">Trichlorobacter ammonificans</name>
    <dbReference type="NCBI Taxonomy" id="2916410"/>
    <lineage>
        <taxon>Bacteria</taxon>
        <taxon>Pseudomonadati</taxon>
        <taxon>Thermodesulfobacteriota</taxon>
        <taxon>Desulfuromonadia</taxon>
        <taxon>Geobacterales</taxon>
        <taxon>Geobacteraceae</taxon>
        <taxon>Trichlorobacter</taxon>
    </lineage>
</organism>
<proteinExistence type="predicted"/>
<dbReference type="PANTHER" id="PTHR33908:SF3">
    <property type="entry name" value="UNDECAPRENYL PHOSPHATE-ALPHA-4-AMINO-4-DEOXY-L-ARABINOSE ARABINOSYL TRANSFERASE"/>
    <property type="match status" value="1"/>
</dbReference>
<feature type="transmembrane region" description="Helical" evidence="8">
    <location>
        <begin position="119"/>
        <end position="139"/>
    </location>
</feature>
<feature type="transmembrane region" description="Helical" evidence="8">
    <location>
        <begin position="20"/>
        <end position="41"/>
    </location>
</feature>
<dbReference type="GO" id="GO:0016740">
    <property type="term" value="F:transferase activity"/>
    <property type="evidence" value="ECO:0007669"/>
    <property type="project" value="UniProtKB-KW"/>
</dbReference>
<feature type="transmembrane region" description="Helical" evidence="8">
    <location>
        <begin position="438"/>
        <end position="458"/>
    </location>
</feature>
<comment type="subcellular location">
    <subcellularLocation>
        <location evidence="1">Cell membrane</location>
        <topology evidence="1">Multi-pass membrane protein</topology>
    </subcellularLocation>
</comment>
<evidence type="ECO:0000313" key="11">
    <source>
        <dbReference type="EMBL" id="CAH2032460.1"/>
    </source>
</evidence>
<feature type="domain" description="ArnT-like N-terminal" evidence="9">
    <location>
        <begin position="39"/>
        <end position="248"/>
    </location>
</feature>
<feature type="transmembrane region" description="Helical" evidence="8">
    <location>
        <begin position="94"/>
        <end position="113"/>
    </location>
</feature>
<feature type="transmembrane region" description="Helical" evidence="8">
    <location>
        <begin position="178"/>
        <end position="208"/>
    </location>
</feature>
<gene>
    <name evidence="11" type="ORF">GEAMG1_2624</name>
</gene>
<protein>
    <submittedName>
        <fullName evidence="11">Glycosyl transferase family 39</fullName>
    </submittedName>
</protein>
<evidence type="ECO:0000256" key="8">
    <source>
        <dbReference type="SAM" id="Phobius"/>
    </source>
</evidence>
<name>A0ABN8HI17_9BACT</name>
<evidence type="ECO:0000259" key="10">
    <source>
        <dbReference type="Pfam" id="PF18583"/>
    </source>
</evidence>
<dbReference type="PANTHER" id="PTHR33908">
    <property type="entry name" value="MANNOSYLTRANSFERASE YKCB-RELATED"/>
    <property type="match status" value="1"/>
</dbReference>
<dbReference type="Pfam" id="PF02366">
    <property type="entry name" value="PMT"/>
    <property type="match status" value="1"/>
</dbReference>
<feature type="transmembrane region" description="Helical" evidence="8">
    <location>
        <begin position="269"/>
        <end position="292"/>
    </location>
</feature>
<evidence type="ECO:0000313" key="12">
    <source>
        <dbReference type="Proteomes" id="UP001295463"/>
    </source>
</evidence>
<evidence type="ECO:0000256" key="2">
    <source>
        <dbReference type="ARBA" id="ARBA00022475"/>
    </source>
</evidence>
<evidence type="ECO:0000256" key="5">
    <source>
        <dbReference type="ARBA" id="ARBA00022692"/>
    </source>
</evidence>
<reference evidence="11 12" key="1">
    <citation type="submission" date="2022-03" db="EMBL/GenBank/DDBJ databases">
        <authorList>
            <person name="Koch H."/>
        </authorList>
    </citation>
    <scope>NUCLEOTIDE SEQUENCE [LARGE SCALE GENOMIC DNA]</scope>
    <source>
        <strain evidence="11 12">G1</strain>
    </source>
</reference>
<accession>A0ABN8HI17</accession>
<dbReference type="Pfam" id="PF18583">
    <property type="entry name" value="Arnt_C"/>
    <property type="match status" value="1"/>
</dbReference>
<evidence type="ECO:0000256" key="7">
    <source>
        <dbReference type="ARBA" id="ARBA00023136"/>
    </source>
</evidence>
<keyword evidence="4 11" id="KW-0808">Transferase</keyword>
<feature type="transmembrane region" description="Helical" evidence="8">
    <location>
        <begin position="304"/>
        <end position="321"/>
    </location>
</feature>
<dbReference type="InterPro" id="IPR050297">
    <property type="entry name" value="LipidA_mod_glycosyltrf_83"/>
</dbReference>
<feature type="transmembrane region" description="Helical" evidence="8">
    <location>
        <begin position="359"/>
        <end position="380"/>
    </location>
</feature>
<keyword evidence="2" id="KW-1003">Cell membrane</keyword>
<feature type="domain" description="Aminoarabinose transferase C-terminal" evidence="10">
    <location>
        <begin position="476"/>
        <end position="549"/>
    </location>
</feature>
<dbReference type="InterPro" id="IPR003342">
    <property type="entry name" value="ArnT-like_N"/>
</dbReference>
<keyword evidence="3" id="KW-0328">Glycosyltransferase</keyword>
<dbReference type="EMBL" id="OW150024">
    <property type="protein sequence ID" value="CAH2032460.1"/>
    <property type="molecule type" value="Genomic_DNA"/>
</dbReference>
<keyword evidence="5 8" id="KW-0812">Transmembrane</keyword>
<keyword evidence="7 8" id="KW-0472">Membrane</keyword>
<evidence type="ECO:0000256" key="4">
    <source>
        <dbReference type="ARBA" id="ARBA00022679"/>
    </source>
</evidence>
<keyword evidence="6 8" id="KW-1133">Transmembrane helix</keyword>
<keyword evidence="12" id="KW-1185">Reference proteome</keyword>
<evidence type="ECO:0000259" key="9">
    <source>
        <dbReference type="Pfam" id="PF02366"/>
    </source>
</evidence>
<dbReference type="RefSeq" id="WP_305733211.1">
    <property type="nucleotide sequence ID" value="NZ_OW150024.1"/>
</dbReference>